<accession>A0A090E4B1</accession>
<reference evidence="1" key="2">
    <citation type="submission" date="2014-09" db="EMBL/GenBank/DDBJ databases">
        <title>Criblamydia sequanensis harbors a mega-plasmid encoding arsenite resistance.</title>
        <authorList>
            <person name="Bertelli C."/>
            <person name="Goesmann A."/>
            <person name="Greub G."/>
        </authorList>
    </citation>
    <scope>NUCLEOTIDE SEQUENCE [LARGE SCALE GENOMIC DNA]</scope>
    <source>
        <strain evidence="1">CRIB-18</strain>
        <plasmid evidence="1">1</plasmid>
    </source>
</reference>
<name>A0A090E4B1_9BACT</name>
<evidence type="ECO:0008006" key="2">
    <source>
        <dbReference type="Google" id="ProtNLM"/>
    </source>
</evidence>
<keyword evidence="1" id="KW-0614">Plasmid</keyword>
<proteinExistence type="predicted"/>
<organism evidence="1">
    <name type="scientific">Candidatus Criblamydia sequanensis CRIB-18</name>
    <dbReference type="NCBI Taxonomy" id="1437425"/>
    <lineage>
        <taxon>Bacteria</taxon>
        <taxon>Pseudomonadati</taxon>
        <taxon>Chlamydiota</taxon>
        <taxon>Chlamydiia</taxon>
        <taxon>Parachlamydiales</taxon>
        <taxon>Candidatus Criblamydiaceae</taxon>
        <taxon>Candidatus Criblamydia</taxon>
    </lineage>
</organism>
<dbReference type="EMBL" id="LK031773">
    <property type="protein sequence ID" value="CDR35310.1"/>
    <property type="molecule type" value="Genomic_DNA"/>
</dbReference>
<gene>
    <name evidence="1" type="ORF">CSEC_p0039</name>
</gene>
<dbReference type="AlphaFoldDB" id="A0A090E4B1"/>
<evidence type="ECO:0000313" key="1">
    <source>
        <dbReference type="EMBL" id="CDR35310.1"/>
    </source>
</evidence>
<dbReference type="RefSeq" id="WP_176454830.1">
    <property type="nucleotide sequence ID" value="NZ_LK031773.1"/>
</dbReference>
<reference evidence="1" key="1">
    <citation type="submission" date="2013-12" db="EMBL/GenBank/DDBJ databases">
        <authorList>
            <person name="Li W."/>
            <person name="Chetelat R.T."/>
        </authorList>
    </citation>
    <scope>NUCLEOTIDE SEQUENCE</scope>
    <source>
        <strain evidence="1">CRIB-18</strain>
        <plasmid evidence="1">1</plasmid>
    </source>
</reference>
<geneLocation type="plasmid" evidence="1">
    <name>1</name>
</geneLocation>
<protein>
    <recommendedName>
        <fullName evidence="2">HNH endonuclease</fullName>
    </recommendedName>
</protein>
<sequence length="208" mass="24468">MPLPQKYKVNDDECIEFKTKAIARRDVAKALKEGRLQRPACCDLCTLEHSTLEAHHVDYGKPLSIYWLCSICHGVVHKKNHPLNPNNNVQTPALTHWRRDENQIVSFSLPFENFIFIKKLADEQKISIPKFLRGLILREFPVDDDQINFDFKVRRIHDDTQNDQIQGTQNLDQNQDALLQQKREKLQELRRARHCNVPRVEELLHQVF</sequence>